<keyword evidence="9" id="KW-0804">Transcription</keyword>
<evidence type="ECO:0000256" key="4">
    <source>
        <dbReference type="ARBA" id="ARBA00022670"/>
    </source>
</evidence>
<evidence type="ECO:0000256" key="8">
    <source>
        <dbReference type="ARBA" id="ARBA00023015"/>
    </source>
</evidence>
<evidence type="ECO:0000256" key="12">
    <source>
        <dbReference type="PROSITE-ProRule" id="PRU00331"/>
    </source>
</evidence>
<evidence type="ECO:0000256" key="13">
    <source>
        <dbReference type="SAM" id="MobiDB-lite"/>
    </source>
</evidence>
<evidence type="ECO:0000256" key="11">
    <source>
        <dbReference type="PIRSR" id="PIRSR633865-1"/>
    </source>
</evidence>
<protein>
    <recommendedName>
        <fullName evidence="3">ubiquitinyl hydrolase 1</fullName>
        <ecNumber evidence="3">3.4.19.12</ecNumber>
    </recommendedName>
</protein>
<dbReference type="InterPro" id="IPR033865">
    <property type="entry name" value="Ataxin-3"/>
</dbReference>
<feature type="region of interest" description="Disordered" evidence="13">
    <location>
        <begin position="372"/>
        <end position="431"/>
    </location>
</feature>
<dbReference type="Gene3D" id="1.10.287.10">
    <property type="entry name" value="S15/NS1, RNA-binding"/>
    <property type="match status" value="1"/>
</dbReference>
<feature type="domain" description="Josephin" evidence="14">
    <location>
        <begin position="123"/>
        <end position="299"/>
    </location>
</feature>
<evidence type="ECO:0000256" key="3">
    <source>
        <dbReference type="ARBA" id="ARBA00012759"/>
    </source>
</evidence>
<evidence type="ECO:0000256" key="7">
    <source>
        <dbReference type="ARBA" id="ARBA00022807"/>
    </source>
</evidence>
<accession>A0A0B7FSH5</accession>
<organism evidence="15 16">
    <name type="scientific">Thanatephorus cucumeris (strain AG1-IB / isolate 7/3/14)</name>
    <name type="common">Lettuce bottom rot fungus</name>
    <name type="synonym">Rhizoctonia solani</name>
    <dbReference type="NCBI Taxonomy" id="1108050"/>
    <lineage>
        <taxon>Eukaryota</taxon>
        <taxon>Fungi</taxon>
        <taxon>Dikarya</taxon>
        <taxon>Basidiomycota</taxon>
        <taxon>Agaricomycotina</taxon>
        <taxon>Agaricomycetes</taxon>
        <taxon>Cantharellales</taxon>
        <taxon>Ceratobasidiaceae</taxon>
        <taxon>Rhizoctonia</taxon>
        <taxon>Rhizoctonia solani AG-1</taxon>
    </lineage>
</organism>
<dbReference type="Proteomes" id="UP000059188">
    <property type="component" value="Unassembled WGS sequence"/>
</dbReference>
<dbReference type="PANTHER" id="PTHR14159:SF0">
    <property type="entry name" value="ATAXIN-3-RELATED"/>
    <property type="match status" value="1"/>
</dbReference>
<keyword evidence="8" id="KW-0805">Transcription regulation</keyword>
<keyword evidence="10" id="KW-0539">Nucleus</keyword>
<feature type="compositionally biased region" description="Low complexity" evidence="13">
    <location>
        <begin position="376"/>
        <end position="390"/>
    </location>
</feature>
<dbReference type="EC" id="3.4.19.12" evidence="3"/>
<feature type="compositionally biased region" description="Basic residues" evidence="13">
    <location>
        <begin position="1"/>
        <end position="15"/>
    </location>
</feature>
<comment type="caution">
    <text evidence="12">Lacks conserved residue(s) required for the propagation of feature annotation.</text>
</comment>
<feature type="compositionally biased region" description="Low complexity" evidence="13">
    <location>
        <begin position="398"/>
        <end position="415"/>
    </location>
</feature>
<feature type="active site" evidence="11">
    <location>
        <position position="253"/>
    </location>
</feature>
<keyword evidence="7" id="KW-0788">Thiol protease</keyword>
<dbReference type="GO" id="GO:0004843">
    <property type="term" value="F:cysteine-type deubiquitinase activity"/>
    <property type="evidence" value="ECO:0007669"/>
    <property type="project" value="UniProtKB-EC"/>
</dbReference>
<evidence type="ECO:0000256" key="1">
    <source>
        <dbReference type="ARBA" id="ARBA00000707"/>
    </source>
</evidence>
<dbReference type="Gene3D" id="6.10.140.100">
    <property type="match status" value="1"/>
</dbReference>
<reference evidence="15 16" key="1">
    <citation type="submission" date="2014-11" db="EMBL/GenBank/DDBJ databases">
        <authorList>
            <person name="Wibberg Daniel"/>
        </authorList>
    </citation>
    <scope>NUCLEOTIDE SEQUENCE [LARGE SCALE GENOMIC DNA]</scope>
    <source>
        <strain evidence="15">Rhizoctonia solani AG1-IB 7/3/14</strain>
    </source>
</reference>
<evidence type="ECO:0000313" key="15">
    <source>
        <dbReference type="EMBL" id="CEL60615.1"/>
    </source>
</evidence>
<evidence type="ECO:0000256" key="5">
    <source>
        <dbReference type="ARBA" id="ARBA00022786"/>
    </source>
</evidence>
<feature type="compositionally biased region" description="Basic and acidic residues" evidence="13">
    <location>
        <begin position="470"/>
        <end position="503"/>
    </location>
</feature>
<dbReference type="STRING" id="1108050.A0A0B7FSH5"/>
<keyword evidence="4" id="KW-0645">Protease</keyword>
<evidence type="ECO:0000256" key="2">
    <source>
        <dbReference type="ARBA" id="ARBA00004123"/>
    </source>
</evidence>
<dbReference type="SMART" id="SM01246">
    <property type="entry name" value="Josephin"/>
    <property type="match status" value="1"/>
</dbReference>
<gene>
    <name evidence="15" type="ORF">RSOLAG1IB_03853</name>
</gene>
<evidence type="ECO:0000259" key="14">
    <source>
        <dbReference type="PROSITE" id="PS50957"/>
    </source>
</evidence>
<evidence type="ECO:0000256" key="10">
    <source>
        <dbReference type="ARBA" id="ARBA00023242"/>
    </source>
</evidence>
<keyword evidence="16" id="KW-1185">Reference proteome</keyword>
<feature type="region of interest" description="Disordered" evidence="13">
    <location>
        <begin position="456"/>
        <end position="651"/>
    </location>
</feature>
<comment type="catalytic activity">
    <reaction evidence="1">
        <text>Thiol-dependent hydrolysis of ester, thioester, amide, peptide and isopeptide bonds formed by the C-terminal Gly of ubiquitin (a 76-residue protein attached to proteins as an intracellular targeting signal).</text>
        <dbReference type="EC" id="3.4.19.12"/>
    </reaction>
</comment>
<dbReference type="GO" id="GO:0006508">
    <property type="term" value="P:proteolysis"/>
    <property type="evidence" value="ECO:0007669"/>
    <property type="project" value="UniProtKB-KW"/>
</dbReference>
<dbReference type="PROSITE" id="PS50957">
    <property type="entry name" value="JOSEPHIN"/>
    <property type="match status" value="1"/>
</dbReference>
<name>A0A0B7FSH5_THACB</name>
<feature type="compositionally biased region" description="Acidic residues" evidence="13">
    <location>
        <begin position="602"/>
        <end position="621"/>
    </location>
</feature>
<dbReference type="InterPro" id="IPR006155">
    <property type="entry name" value="Josephin"/>
</dbReference>
<sequence>MPQRRHGNQACKTKKTIGNPSSHSGTSHVYTSQATLPTTGPPATPDLRVHTPHSKLAKTDLPTAIAFITTVRPYVEPYVEPLLWRGVSWVLGDAERPGDAVREVERWKEQQSERERTVMQGLGPYIYHERQEPGSMMCGQHALNSMLQGNYFTPPDLAQIAHEIDQLEQGVRDSRSGRSTNMDDTGYFSVQVLENALKNAFGLTLVRWRSEEMRPYQAVPDTQLGFVLNLEQHWFTLRRFGHPKRKGHWFNLNSFLQSPEWVGSTYLGMVLQQAEKEGYSVFVVRPLDPSNPEHTLPETEADLLAETLDVGDFEGQVQRISTTRSQPTPSSSNAIEVASSSATTGFENEDIELQRALQASISAGYGGGSIYEFPEEPATTSSASAPRSSSVGLGYGGDTSRSSGPPSRRTPVPVADDPPTPQFDESDPVAASAARGRLRLEQMQREQAAAMQGLGGGYETVDLDPAAATRRREAQDRVRRAREEEEEQIRRAMEESLRSHDQNASDEDLSQYDTPPTGGFGVAGSRNYDDEDAQLQAALKASLDTHAASGAPPVSVAPSNAPAPVASPAPRAREPAPSGSSSVPAPRTALAHAAPATKPAEESEDEDEDDDDDNEDEDEETPASKSQEVEGKAEVADPDELRRRRLARFGG</sequence>
<dbReference type="PROSITE" id="PS50330">
    <property type="entry name" value="UIM"/>
    <property type="match status" value="1"/>
</dbReference>
<feature type="active site" description="Nucleophile" evidence="11">
    <location>
        <position position="138"/>
    </location>
</feature>
<comment type="subcellular location">
    <subcellularLocation>
        <location evidence="2">Nucleus</location>
    </subcellularLocation>
</comment>
<dbReference type="OrthoDB" id="10063692at2759"/>
<dbReference type="GO" id="GO:0016579">
    <property type="term" value="P:protein deubiquitination"/>
    <property type="evidence" value="ECO:0007669"/>
    <property type="project" value="InterPro"/>
</dbReference>
<feature type="active site" description="Proton acceptor" evidence="11">
    <location>
        <position position="233"/>
    </location>
</feature>
<dbReference type="Pfam" id="PF02099">
    <property type="entry name" value="Josephin"/>
    <property type="match status" value="1"/>
</dbReference>
<dbReference type="AlphaFoldDB" id="A0A0B7FSH5"/>
<feature type="compositionally biased region" description="Polar residues" evidence="13">
    <location>
        <begin position="16"/>
        <end position="33"/>
    </location>
</feature>
<dbReference type="PRINTS" id="PR01233">
    <property type="entry name" value="JOSEPHIN"/>
</dbReference>
<keyword evidence="5" id="KW-0833">Ubl conjugation pathway</keyword>
<feature type="region of interest" description="Disordered" evidence="13">
    <location>
        <begin position="1"/>
        <end position="46"/>
    </location>
</feature>
<dbReference type="SMART" id="SM00726">
    <property type="entry name" value="UIM"/>
    <property type="match status" value="3"/>
</dbReference>
<evidence type="ECO:0000313" key="16">
    <source>
        <dbReference type="Proteomes" id="UP000059188"/>
    </source>
</evidence>
<feature type="compositionally biased region" description="Low complexity" evidence="13">
    <location>
        <begin position="547"/>
        <end position="598"/>
    </location>
</feature>
<evidence type="ECO:0000256" key="6">
    <source>
        <dbReference type="ARBA" id="ARBA00022801"/>
    </source>
</evidence>
<keyword evidence="6 15" id="KW-0378">Hydrolase</keyword>
<dbReference type="GO" id="GO:0005634">
    <property type="term" value="C:nucleus"/>
    <property type="evidence" value="ECO:0007669"/>
    <property type="project" value="UniProtKB-SubCell"/>
</dbReference>
<evidence type="ECO:0000256" key="9">
    <source>
        <dbReference type="ARBA" id="ARBA00023163"/>
    </source>
</evidence>
<dbReference type="PANTHER" id="PTHR14159">
    <property type="entry name" value="ATAXIN-3-RELATED"/>
    <property type="match status" value="1"/>
</dbReference>
<dbReference type="EMBL" id="LN679104">
    <property type="protein sequence ID" value="CEL60615.1"/>
    <property type="molecule type" value="Genomic_DNA"/>
</dbReference>
<feature type="compositionally biased region" description="Basic and acidic residues" evidence="13">
    <location>
        <begin position="627"/>
        <end position="642"/>
    </location>
</feature>
<dbReference type="InterPro" id="IPR003903">
    <property type="entry name" value="UIM_dom"/>
</dbReference>
<dbReference type="Gene3D" id="3.90.70.40">
    <property type="match status" value="1"/>
</dbReference>
<feature type="compositionally biased region" description="Low complexity" evidence="13">
    <location>
        <begin position="321"/>
        <end position="342"/>
    </location>
</feature>
<feature type="region of interest" description="Disordered" evidence="13">
    <location>
        <begin position="319"/>
        <end position="343"/>
    </location>
</feature>
<proteinExistence type="predicted"/>